<dbReference type="Pfam" id="PF01408">
    <property type="entry name" value="GFO_IDH_MocA"/>
    <property type="match status" value="1"/>
</dbReference>
<proteinExistence type="predicted"/>
<dbReference type="SUPFAM" id="SSF51735">
    <property type="entry name" value="NAD(P)-binding Rossmann-fold domains"/>
    <property type="match status" value="1"/>
</dbReference>
<dbReference type="InterPro" id="IPR000683">
    <property type="entry name" value="Gfo/Idh/MocA-like_OxRdtase_N"/>
</dbReference>
<evidence type="ECO:0000259" key="1">
    <source>
        <dbReference type="Pfam" id="PF01408"/>
    </source>
</evidence>
<protein>
    <submittedName>
        <fullName evidence="3">Dehydrogenase</fullName>
    </submittedName>
</protein>
<dbReference type="Gene3D" id="3.40.50.720">
    <property type="entry name" value="NAD(P)-binding Rossmann-like Domain"/>
    <property type="match status" value="1"/>
</dbReference>
<evidence type="ECO:0000259" key="2">
    <source>
        <dbReference type="Pfam" id="PF22725"/>
    </source>
</evidence>
<comment type="caution">
    <text evidence="3">The sequence shown here is derived from an EMBL/GenBank/DDBJ whole genome shotgun (WGS) entry which is preliminary data.</text>
</comment>
<dbReference type="RefSeq" id="WP_209972276.1">
    <property type="nucleotide sequence ID" value="NZ_JAGGLB010000009.1"/>
</dbReference>
<feature type="domain" description="Gfo/Idh/MocA-like oxidoreductase N-terminal" evidence="1">
    <location>
        <begin position="19"/>
        <end position="140"/>
    </location>
</feature>
<dbReference type="InterPro" id="IPR036291">
    <property type="entry name" value="NAD(P)-bd_dom_sf"/>
</dbReference>
<dbReference type="Gene3D" id="3.30.360.10">
    <property type="entry name" value="Dihydrodipicolinate Reductase, domain 2"/>
    <property type="match status" value="1"/>
</dbReference>
<dbReference type="PANTHER" id="PTHR43377:SF2">
    <property type="entry name" value="BINDING ROSSMANN FOLD OXIDOREDUCTASE, PUTATIVE (AFU_ORTHOLOGUE AFUA_4G00560)-RELATED"/>
    <property type="match status" value="1"/>
</dbReference>
<feature type="domain" description="GFO/IDH/MocA-like oxidoreductase" evidence="2">
    <location>
        <begin position="150"/>
        <end position="229"/>
    </location>
</feature>
<dbReference type="PANTHER" id="PTHR43377">
    <property type="entry name" value="BILIVERDIN REDUCTASE A"/>
    <property type="match status" value="1"/>
</dbReference>
<name>A0ABS4IXB3_9BACL</name>
<dbReference type="Proteomes" id="UP001519287">
    <property type="component" value="Unassembled WGS sequence"/>
</dbReference>
<reference evidence="3 4" key="1">
    <citation type="submission" date="2021-03" db="EMBL/GenBank/DDBJ databases">
        <title>Genomic Encyclopedia of Type Strains, Phase IV (KMG-IV): sequencing the most valuable type-strain genomes for metagenomic binning, comparative biology and taxonomic classification.</title>
        <authorList>
            <person name="Goeker M."/>
        </authorList>
    </citation>
    <scope>NUCLEOTIDE SEQUENCE [LARGE SCALE GENOMIC DNA]</scope>
    <source>
        <strain evidence="3 4">DSM 26048</strain>
    </source>
</reference>
<dbReference type="SUPFAM" id="SSF55347">
    <property type="entry name" value="Glyceraldehyde-3-phosphate dehydrogenase-like, C-terminal domain"/>
    <property type="match status" value="1"/>
</dbReference>
<keyword evidence="4" id="KW-1185">Reference proteome</keyword>
<dbReference type="InterPro" id="IPR055170">
    <property type="entry name" value="GFO_IDH_MocA-like_dom"/>
</dbReference>
<dbReference type="Pfam" id="PF22725">
    <property type="entry name" value="GFO_IDH_MocA_C3"/>
    <property type="match status" value="1"/>
</dbReference>
<gene>
    <name evidence="3" type="ORF">J2Z66_003133</name>
</gene>
<accession>A0ABS4IXB3</accession>
<sequence>MLHDLQANTRSEHLSSPITAVIVGAGHRSMLYASYANIAPDALRIVGVVDPDEVRLREAAARYGIPPERCYPTVEALVGSGERIAHAAINGTMDHLHVATTIPLLQAGYHVLLEKPIGTTEAEVLQLLEASTTHRATVMICHVLRYAPFYAEIRRRVADGEIGDILNLQLAEHVSYHQIASVFVRGKWNRKDNGGSTMLMQKCSHDLDLLAWMKSGSAPVRVASFGGRMFFREENAPEGAGRRCLVDCPIEASCLYSARKHYLEHGLWGPYVWHGIESLSLTPTIGQKTESLLTDNPFGRCVWRCDNTVVDHQSVLVEFADGSTATFNMAGNTSRPCRSIRLIGTRGEIEGVLEDGFFVVRHPDLRSRSGYSEERVELKVSGDMHGGGDYRLVEDFLQVLRGETPSLSTTVLADSIYGHRIGFAADLALEEGKWIDL</sequence>
<evidence type="ECO:0000313" key="3">
    <source>
        <dbReference type="EMBL" id="MBP1991526.1"/>
    </source>
</evidence>
<evidence type="ECO:0000313" key="4">
    <source>
        <dbReference type="Proteomes" id="UP001519287"/>
    </source>
</evidence>
<dbReference type="InterPro" id="IPR051450">
    <property type="entry name" value="Gfo/Idh/MocA_Oxidoreductases"/>
</dbReference>
<dbReference type="EMBL" id="JAGGLB010000009">
    <property type="protein sequence ID" value="MBP1991526.1"/>
    <property type="molecule type" value="Genomic_DNA"/>
</dbReference>
<organism evidence="3 4">
    <name type="scientific">Paenibacillus eucommiae</name>
    <dbReference type="NCBI Taxonomy" id="1355755"/>
    <lineage>
        <taxon>Bacteria</taxon>
        <taxon>Bacillati</taxon>
        <taxon>Bacillota</taxon>
        <taxon>Bacilli</taxon>
        <taxon>Bacillales</taxon>
        <taxon>Paenibacillaceae</taxon>
        <taxon>Paenibacillus</taxon>
    </lineage>
</organism>